<dbReference type="AlphaFoldDB" id="A0A9P4QRI0"/>
<evidence type="ECO:0000256" key="2">
    <source>
        <dbReference type="SAM" id="MobiDB-lite"/>
    </source>
</evidence>
<dbReference type="Proteomes" id="UP000799444">
    <property type="component" value="Unassembled WGS sequence"/>
</dbReference>
<feature type="region of interest" description="Disordered" evidence="2">
    <location>
        <begin position="160"/>
        <end position="197"/>
    </location>
</feature>
<dbReference type="Gene3D" id="3.30.40.10">
    <property type="entry name" value="Zinc/RING finger domain, C3HC4 (zinc finger)"/>
    <property type="match status" value="1"/>
</dbReference>
<evidence type="ECO:0000259" key="3">
    <source>
        <dbReference type="PROSITE" id="PS50089"/>
    </source>
</evidence>
<evidence type="ECO:0000313" key="4">
    <source>
        <dbReference type="EMBL" id="KAF2729517.1"/>
    </source>
</evidence>
<dbReference type="SUPFAM" id="SSF57850">
    <property type="entry name" value="RING/U-box"/>
    <property type="match status" value="1"/>
</dbReference>
<feature type="domain" description="RING-type" evidence="3">
    <location>
        <begin position="36"/>
        <end position="87"/>
    </location>
</feature>
<keyword evidence="1" id="KW-0863">Zinc-finger</keyword>
<keyword evidence="5" id="KW-1185">Reference proteome</keyword>
<dbReference type="EMBL" id="ML996243">
    <property type="protein sequence ID" value="KAF2729517.1"/>
    <property type="molecule type" value="Genomic_DNA"/>
</dbReference>
<dbReference type="PROSITE" id="PS50089">
    <property type="entry name" value="ZF_RING_2"/>
    <property type="match status" value="1"/>
</dbReference>
<keyword evidence="1" id="KW-0862">Zinc</keyword>
<dbReference type="InterPro" id="IPR001841">
    <property type="entry name" value="Znf_RING"/>
</dbReference>
<dbReference type="InterPro" id="IPR013083">
    <property type="entry name" value="Znf_RING/FYVE/PHD"/>
</dbReference>
<gene>
    <name evidence="4" type="ORF">EJ04DRAFT_527754</name>
</gene>
<reference evidence="4" key="1">
    <citation type="journal article" date="2020" name="Stud. Mycol.">
        <title>101 Dothideomycetes genomes: a test case for predicting lifestyles and emergence of pathogens.</title>
        <authorList>
            <person name="Haridas S."/>
            <person name="Albert R."/>
            <person name="Binder M."/>
            <person name="Bloem J."/>
            <person name="Labutti K."/>
            <person name="Salamov A."/>
            <person name="Andreopoulos B."/>
            <person name="Baker S."/>
            <person name="Barry K."/>
            <person name="Bills G."/>
            <person name="Bluhm B."/>
            <person name="Cannon C."/>
            <person name="Castanera R."/>
            <person name="Culley D."/>
            <person name="Daum C."/>
            <person name="Ezra D."/>
            <person name="Gonzalez J."/>
            <person name="Henrissat B."/>
            <person name="Kuo A."/>
            <person name="Liang C."/>
            <person name="Lipzen A."/>
            <person name="Lutzoni F."/>
            <person name="Magnuson J."/>
            <person name="Mondo S."/>
            <person name="Nolan M."/>
            <person name="Ohm R."/>
            <person name="Pangilinan J."/>
            <person name="Park H.-J."/>
            <person name="Ramirez L."/>
            <person name="Alfaro M."/>
            <person name="Sun H."/>
            <person name="Tritt A."/>
            <person name="Yoshinaga Y."/>
            <person name="Zwiers L.-H."/>
            <person name="Turgeon B."/>
            <person name="Goodwin S."/>
            <person name="Spatafora J."/>
            <person name="Crous P."/>
            <person name="Grigoriev I."/>
        </authorList>
    </citation>
    <scope>NUCLEOTIDE SEQUENCE</scope>
    <source>
        <strain evidence="4">CBS 125425</strain>
    </source>
</reference>
<dbReference type="GO" id="GO:0008270">
    <property type="term" value="F:zinc ion binding"/>
    <property type="evidence" value="ECO:0007669"/>
    <property type="project" value="UniProtKB-KW"/>
</dbReference>
<evidence type="ECO:0000256" key="1">
    <source>
        <dbReference type="PROSITE-ProRule" id="PRU00175"/>
    </source>
</evidence>
<proteinExistence type="predicted"/>
<keyword evidence="1" id="KW-0479">Metal-binding</keyword>
<feature type="compositionally biased region" description="Low complexity" evidence="2">
    <location>
        <begin position="160"/>
        <end position="182"/>
    </location>
</feature>
<comment type="caution">
    <text evidence="4">The sequence shown here is derived from an EMBL/GenBank/DDBJ whole genome shotgun (WGS) entry which is preliminary data.</text>
</comment>
<accession>A0A9P4QRI0</accession>
<name>A0A9P4QRI0_9PLEO</name>
<sequence>MGDILARHCDPLFRWHQIWTSLSYIGSTFLNSAKQCQICSDSIQPPRSGSWRLHGCGHQFHVQCFRTVNWESCGVTHVQEKPCLHCNRFEEQSKAKGNIYMRKGIEILEKSLISHRSDLHCYLLPEPYAMRRDLASTAKNIPAKAKSSVTASISKADDASASSVSNRHSAQSVQSSVSAVSSNDPEAKNAFSEKAKWRRSVPPQADLEVLNHVARVNPQHPVFEALDKLWAGKGRKLG</sequence>
<protein>
    <recommendedName>
        <fullName evidence="3">RING-type domain-containing protein</fullName>
    </recommendedName>
</protein>
<organism evidence="4 5">
    <name type="scientific">Polyplosphaeria fusca</name>
    <dbReference type="NCBI Taxonomy" id="682080"/>
    <lineage>
        <taxon>Eukaryota</taxon>
        <taxon>Fungi</taxon>
        <taxon>Dikarya</taxon>
        <taxon>Ascomycota</taxon>
        <taxon>Pezizomycotina</taxon>
        <taxon>Dothideomycetes</taxon>
        <taxon>Pleosporomycetidae</taxon>
        <taxon>Pleosporales</taxon>
        <taxon>Tetraplosphaeriaceae</taxon>
        <taxon>Polyplosphaeria</taxon>
    </lineage>
</organism>
<evidence type="ECO:0000313" key="5">
    <source>
        <dbReference type="Proteomes" id="UP000799444"/>
    </source>
</evidence>
<dbReference type="OrthoDB" id="10665095at2759"/>
<feature type="compositionally biased region" description="Basic and acidic residues" evidence="2">
    <location>
        <begin position="185"/>
        <end position="195"/>
    </location>
</feature>